<dbReference type="AlphaFoldDB" id="A0AAD9N2U8"/>
<dbReference type="Proteomes" id="UP001209878">
    <property type="component" value="Unassembled WGS sequence"/>
</dbReference>
<sequence length="130" mass="14571">MKDTDMYTFSSSMGQWLPQPRNACWRSGLVIKSRVPDNIYASFTVKITGHRLVCSMSHLKIMTRHTDLSNCGLVSGSYHICKLSGDTGPNPASLTTCVAECQFTKNKTKYVIVEIPNKHEGWKLCEISIK</sequence>
<organism evidence="1 2">
    <name type="scientific">Ridgeia piscesae</name>
    <name type="common">Tubeworm</name>
    <dbReference type="NCBI Taxonomy" id="27915"/>
    <lineage>
        <taxon>Eukaryota</taxon>
        <taxon>Metazoa</taxon>
        <taxon>Spiralia</taxon>
        <taxon>Lophotrochozoa</taxon>
        <taxon>Annelida</taxon>
        <taxon>Polychaeta</taxon>
        <taxon>Sedentaria</taxon>
        <taxon>Canalipalpata</taxon>
        <taxon>Sabellida</taxon>
        <taxon>Siboglinidae</taxon>
        <taxon>Ridgeia</taxon>
    </lineage>
</organism>
<evidence type="ECO:0000313" key="1">
    <source>
        <dbReference type="EMBL" id="KAK2153428.1"/>
    </source>
</evidence>
<name>A0AAD9N2U8_RIDPI</name>
<protein>
    <submittedName>
        <fullName evidence="1">Uncharacterized protein</fullName>
    </submittedName>
</protein>
<dbReference type="EMBL" id="JAODUO010002308">
    <property type="protein sequence ID" value="KAK2153428.1"/>
    <property type="molecule type" value="Genomic_DNA"/>
</dbReference>
<accession>A0AAD9N2U8</accession>
<gene>
    <name evidence="1" type="ORF">NP493_2316g00000</name>
</gene>
<comment type="caution">
    <text evidence="1">The sequence shown here is derived from an EMBL/GenBank/DDBJ whole genome shotgun (WGS) entry which is preliminary data.</text>
</comment>
<evidence type="ECO:0000313" key="2">
    <source>
        <dbReference type="Proteomes" id="UP001209878"/>
    </source>
</evidence>
<proteinExistence type="predicted"/>
<keyword evidence="2" id="KW-1185">Reference proteome</keyword>
<reference evidence="1" key="1">
    <citation type="journal article" date="2023" name="Mol. Biol. Evol.">
        <title>Third-Generation Sequencing Reveals the Adaptive Role of the Epigenome in Three Deep-Sea Polychaetes.</title>
        <authorList>
            <person name="Perez M."/>
            <person name="Aroh O."/>
            <person name="Sun Y."/>
            <person name="Lan Y."/>
            <person name="Juniper S.K."/>
            <person name="Young C.R."/>
            <person name="Angers B."/>
            <person name="Qian P.Y."/>
        </authorList>
    </citation>
    <scope>NUCLEOTIDE SEQUENCE</scope>
    <source>
        <strain evidence="1">R07B-5</strain>
    </source>
</reference>